<dbReference type="EMBL" id="FN668691">
    <property type="protein sequence ID" value="CBK25375.2"/>
    <property type="molecule type" value="Genomic_DNA"/>
</dbReference>
<evidence type="ECO:0000313" key="2">
    <source>
        <dbReference type="Proteomes" id="UP000008312"/>
    </source>
</evidence>
<evidence type="ECO:0000313" key="1">
    <source>
        <dbReference type="EMBL" id="CBK25375.2"/>
    </source>
</evidence>
<reference evidence="1" key="1">
    <citation type="submission" date="2010-02" db="EMBL/GenBank/DDBJ databases">
        <title>Sequencing and annotation of the Blastocystis hominis genome.</title>
        <authorList>
            <person name="Wincker P."/>
        </authorList>
    </citation>
    <scope>NUCLEOTIDE SEQUENCE</scope>
    <source>
        <strain evidence="1">Singapore isolate B</strain>
    </source>
</reference>
<dbReference type="RefSeq" id="XP_012899423.1">
    <property type="nucleotide sequence ID" value="XM_013043969.1"/>
</dbReference>
<dbReference type="SUPFAM" id="SSF47072">
    <property type="entry name" value="Cysteine alpha-hairpin motif"/>
    <property type="match status" value="1"/>
</dbReference>
<dbReference type="Proteomes" id="UP000008312">
    <property type="component" value="Unassembled WGS sequence"/>
</dbReference>
<name>D8MBD6_BLAHO</name>
<protein>
    <submittedName>
        <fullName evidence="1">Uncharacterized protein</fullName>
    </submittedName>
</protein>
<keyword evidence="2" id="KW-1185">Reference proteome</keyword>
<gene>
    <name evidence="1" type="ORF">GSBLH_T00004981001</name>
</gene>
<organism evidence="1">
    <name type="scientific">Blastocystis hominis</name>
    <dbReference type="NCBI Taxonomy" id="12968"/>
    <lineage>
        <taxon>Eukaryota</taxon>
        <taxon>Sar</taxon>
        <taxon>Stramenopiles</taxon>
        <taxon>Bigyra</taxon>
        <taxon>Opalozoa</taxon>
        <taxon>Opalinata</taxon>
        <taxon>Blastocystidae</taxon>
        <taxon>Blastocystis</taxon>
    </lineage>
</organism>
<sequence>MKTLAQRSLAAVRKVNKNWKVSICAEPMMELIRCMDMNNSDTTLCREAIRIMELCTSGAIMQTSKMTDHVYSNPALLNELLRRAK</sequence>
<dbReference type="InParanoid" id="D8MBD6"/>
<dbReference type="AlphaFoldDB" id="D8MBD6"/>
<proteinExistence type="predicted"/>
<dbReference type="OrthoDB" id="10369365at2759"/>
<dbReference type="InterPro" id="IPR009069">
    <property type="entry name" value="Cys_alpha_HP_mot_SF"/>
</dbReference>
<dbReference type="GeneID" id="24921966"/>
<accession>D8MBD6</accession>